<dbReference type="Proteomes" id="UP000216207">
    <property type="component" value="Unassembled WGS sequence"/>
</dbReference>
<feature type="domain" description="HTH gntR-type" evidence="4">
    <location>
        <begin position="13"/>
        <end position="81"/>
    </location>
</feature>
<dbReference type="PANTHER" id="PTHR44846:SF1">
    <property type="entry name" value="MANNOSYL-D-GLYCERATE TRANSPORT_METABOLISM SYSTEM REPRESSOR MNGR-RELATED"/>
    <property type="match status" value="1"/>
</dbReference>
<keyword evidence="2" id="KW-0238">DNA-binding</keyword>
<dbReference type="AlphaFoldDB" id="A0A268NXM9"/>
<dbReference type="InterPro" id="IPR028978">
    <property type="entry name" value="Chorismate_lyase_/UTRA_dom_sf"/>
</dbReference>
<dbReference type="InterPro" id="IPR000524">
    <property type="entry name" value="Tscrpt_reg_HTH_GntR"/>
</dbReference>
<evidence type="ECO:0000256" key="1">
    <source>
        <dbReference type="ARBA" id="ARBA00023015"/>
    </source>
</evidence>
<dbReference type="EMBL" id="NPCC01000023">
    <property type="protein sequence ID" value="PAE88141.1"/>
    <property type="molecule type" value="Genomic_DNA"/>
</dbReference>
<evidence type="ECO:0000313" key="6">
    <source>
        <dbReference type="Proteomes" id="UP000216207"/>
    </source>
</evidence>
<keyword evidence="3" id="KW-0804">Transcription</keyword>
<organism evidence="5 6">
    <name type="scientific">Shouchella clausii</name>
    <name type="common">Alkalihalobacillus clausii</name>
    <dbReference type="NCBI Taxonomy" id="79880"/>
    <lineage>
        <taxon>Bacteria</taxon>
        <taxon>Bacillati</taxon>
        <taxon>Bacillota</taxon>
        <taxon>Bacilli</taxon>
        <taxon>Bacillales</taxon>
        <taxon>Bacillaceae</taxon>
        <taxon>Shouchella</taxon>
    </lineage>
</organism>
<dbReference type="CDD" id="cd07377">
    <property type="entry name" value="WHTH_GntR"/>
    <property type="match status" value="1"/>
</dbReference>
<dbReference type="Pfam" id="PF00392">
    <property type="entry name" value="GntR"/>
    <property type="match status" value="1"/>
</dbReference>
<dbReference type="FunFam" id="1.10.10.10:FF:000079">
    <property type="entry name" value="GntR family transcriptional regulator"/>
    <property type="match status" value="1"/>
</dbReference>
<dbReference type="GO" id="GO:0003677">
    <property type="term" value="F:DNA binding"/>
    <property type="evidence" value="ECO:0007669"/>
    <property type="project" value="UniProtKB-KW"/>
</dbReference>
<dbReference type="SMART" id="SM00866">
    <property type="entry name" value="UTRA"/>
    <property type="match status" value="1"/>
</dbReference>
<dbReference type="InterPro" id="IPR036390">
    <property type="entry name" value="WH_DNA-bd_sf"/>
</dbReference>
<evidence type="ECO:0000313" key="5">
    <source>
        <dbReference type="EMBL" id="PAE88141.1"/>
    </source>
</evidence>
<dbReference type="PRINTS" id="PR00035">
    <property type="entry name" value="HTHGNTR"/>
</dbReference>
<protein>
    <submittedName>
        <fullName evidence="5">GntR family transcriptional regulator</fullName>
    </submittedName>
</protein>
<accession>A0A268NXM9</accession>
<proteinExistence type="predicted"/>
<sequence>MRRADVIDEESSIPLYLQLKDLFVEKIDSGEWQENAKIPDELTLASQYRLSRSTVRQALLKLVDEGRLTRKQGKGTFVNEKKIQTPVFSFYYPEKFGKKHTVLSAQELACSATVQSALELFPGELVYELIRLRYFEDEVVAVETSYLPSAAVPGLLQKNLEGTLYELLITQYNLQIQAYDTTVEPVILTQLETERLQVEGNGQPALKITKIGSTWNKKRLILTKSIFRGDRCKLMFHHE</sequence>
<dbReference type="Gene3D" id="3.40.1410.10">
    <property type="entry name" value="Chorismate lyase-like"/>
    <property type="match status" value="1"/>
</dbReference>
<evidence type="ECO:0000259" key="4">
    <source>
        <dbReference type="PROSITE" id="PS50949"/>
    </source>
</evidence>
<dbReference type="SUPFAM" id="SSF64288">
    <property type="entry name" value="Chorismate lyase-like"/>
    <property type="match status" value="1"/>
</dbReference>
<dbReference type="Pfam" id="PF07702">
    <property type="entry name" value="UTRA"/>
    <property type="match status" value="1"/>
</dbReference>
<name>A0A268NXM9_SHOCL</name>
<dbReference type="InterPro" id="IPR050679">
    <property type="entry name" value="Bact_HTH_transcr_reg"/>
</dbReference>
<reference evidence="5 6" key="1">
    <citation type="submission" date="2017-07" db="EMBL/GenBank/DDBJ databases">
        <title>Isolation and whole genome analysis of endospore-forming bacteria from heroin.</title>
        <authorList>
            <person name="Kalinowski J."/>
            <person name="Ahrens B."/>
            <person name="Al-Dilaimi A."/>
            <person name="Winkler A."/>
            <person name="Wibberg D."/>
            <person name="Schleenbecker U."/>
            <person name="Ruckert C."/>
            <person name="Wolfel R."/>
            <person name="Grass G."/>
        </authorList>
    </citation>
    <scope>NUCLEOTIDE SEQUENCE [LARGE SCALE GENOMIC DNA]</scope>
    <source>
        <strain evidence="5 6">7539</strain>
    </source>
</reference>
<gene>
    <name evidence="5" type="ORF">CHH72_14945</name>
</gene>
<dbReference type="PANTHER" id="PTHR44846">
    <property type="entry name" value="MANNOSYL-D-GLYCERATE TRANSPORT/METABOLISM SYSTEM REPRESSOR MNGR-RELATED"/>
    <property type="match status" value="1"/>
</dbReference>
<dbReference type="SMART" id="SM00345">
    <property type="entry name" value="HTH_GNTR"/>
    <property type="match status" value="1"/>
</dbReference>
<dbReference type="SUPFAM" id="SSF46785">
    <property type="entry name" value="Winged helix' DNA-binding domain"/>
    <property type="match status" value="1"/>
</dbReference>
<keyword evidence="1" id="KW-0805">Transcription regulation</keyword>
<evidence type="ECO:0000256" key="3">
    <source>
        <dbReference type="ARBA" id="ARBA00023163"/>
    </source>
</evidence>
<dbReference type="GO" id="GO:0003700">
    <property type="term" value="F:DNA-binding transcription factor activity"/>
    <property type="evidence" value="ECO:0007669"/>
    <property type="project" value="InterPro"/>
</dbReference>
<evidence type="ECO:0000256" key="2">
    <source>
        <dbReference type="ARBA" id="ARBA00023125"/>
    </source>
</evidence>
<dbReference type="InterPro" id="IPR011663">
    <property type="entry name" value="UTRA"/>
</dbReference>
<dbReference type="Gene3D" id="1.10.10.10">
    <property type="entry name" value="Winged helix-like DNA-binding domain superfamily/Winged helix DNA-binding domain"/>
    <property type="match status" value="1"/>
</dbReference>
<dbReference type="PROSITE" id="PS50949">
    <property type="entry name" value="HTH_GNTR"/>
    <property type="match status" value="1"/>
</dbReference>
<dbReference type="InterPro" id="IPR036388">
    <property type="entry name" value="WH-like_DNA-bd_sf"/>
</dbReference>
<dbReference type="GO" id="GO:0045892">
    <property type="term" value="P:negative regulation of DNA-templated transcription"/>
    <property type="evidence" value="ECO:0007669"/>
    <property type="project" value="TreeGrafter"/>
</dbReference>
<comment type="caution">
    <text evidence="5">The sequence shown here is derived from an EMBL/GenBank/DDBJ whole genome shotgun (WGS) entry which is preliminary data.</text>
</comment>